<keyword evidence="4" id="KW-1185">Reference proteome</keyword>
<evidence type="ECO:0000256" key="1">
    <source>
        <dbReference type="SAM" id="MobiDB-lite"/>
    </source>
</evidence>
<feature type="transmembrane region" description="Helical" evidence="2">
    <location>
        <begin position="80"/>
        <end position="99"/>
    </location>
</feature>
<gene>
    <name evidence="3" type="ORF">EFY87_11355</name>
</gene>
<dbReference type="Gene3D" id="3.40.50.1820">
    <property type="entry name" value="alpha/beta hydrolase"/>
    <property type="match status" value="1"/>
</dbReference>
<feature type="region of interest" description="Disordered" evidence="1">
    <location>
        <begin position="15"/>
        <end position="50"/>
    </location>
</feature>
<accession>A0A3M9M7T8</accession>
<protein>
    <submittedName>
        <fullName evidence="3">Esterase</fullName>
    </submittedName>
</protein>
<feature type="region of interest" description="Disordered" evidence="1">
    <location>
        <begin position="464"/>
        <end position="492"/>
    </location>
</feature>
<evidence type="ECO:0000313" key="3">
    <source>
        <dbReference type="EMBL" id="RNI21285.1"/>
    </source>
</evidence>
<proteinExistence type="predicted"/>
<dbReference type="GO" id="GO:0016747">
    <property type="term" value="F:acyltransferase activity, transferring groups other than amino-acyl groups"/>
    <property type="evidence" value="ECO:0007669"/>
    <property type="project" value="TreeGrafter"/>
</dbReference>
<reference evidence="3 4" key="1">
    <citation type="submission" date="2018-11" db="EMBL/GenBank/DDBJ databases">
        <title>Draft genome of Simplicispira Flexivirga sp. BO-16.</title>
        <authorList>
            <person name="Im W.T."/>
        </authorList>
    </citation>
    <scope>NUCLEOTIDE SEQUENCE [LARGE SCALE GENOMIC DNA]</scope>
    <source>
        <strain evidence="3 4">BO-16</strain>
    </source>
</reference>
<keyword evidence="2" id="KW-1133">Transmembrane helix</keyword>
<comment type="caution">
    <text evidence="3">The sequence shown here is derived from an EMBL/GenBank/DDBJ whole genome shotgun (WGS) entry which is preliminary data.</text>
</comment>
<dbReference type="InterPro" id="IPR050583">
    <property type="entry name" value="Mycobacterial_A85_antigen"/>
</dbReference>
<organism evidence="3 4">
    <name type="scientific">Flexivirga caeni</name>
    <dbReference type="NCBI Taxonomy" id="2294115"/>
    <lineage>
        <taxon>Bacteria</taxon>
        <taxon>Bacillati</taxon>
        <taxon>Actinomycetota</taxon>
        <taxon>Actinomycetes</taxon>
        <taxon>Micrococcales</taxon>
        <taxon>Dermacoccaceae</taxon>
        <taxon>Flexivirga</taxon>
    </lineage>
</organism>
<dbReference type="PANTHER" id="PTHR48098">
    <property type="entry name" value="ENTEROCHELIN ESTERASE-RELATED"/>
    <property type="match status" value="1"/>
</dbReference>
<dbReference type="InterPro" id="IPR029058">
    <property type="entry name" value="AB_hydrolase_fold"/>
</dbReference>
<dbReference type="PANTHER" id="PTHR48098:SF1">
    <property type="entry name" value="DIACYLGLYCEROL ACYLTRANSFERASE_MYCOLYLTRANSFERASE AG85A"/>
    <property type="match status" value="1"/>
</dbReference>
<evidence type="ECO:0000313" key="4">
    <source>
        <dbReference type="Proteomes" id="UP000271678"/>
    </source>
</evidence>
<evidence type="ECO:0000256" key="2">
    <source>
        <dbReference type="SAM" id="Phobius"/>
    </source>
</evidence>
<dbReference type="AlphaFoldDB" id="A0A3M9M7T8"/>
<sequence>MSVLHSGHVTRAIRGGAASDSAPRNPPGNVQRQVSLSSGSEGVENTRTEANTQSHAPLCIGCMYSFGGEVSEMALMGTTLWVTLACAAVLIPLVTVFVWSRLRGPLAVRAIIRFFLLILGQVVTVALVGVLANNYGQFYTSWSDLFGTDHTPPIVAQYGAHTGHKHRGAATVVLRVAENSIGTQTGVLRLLGATNWSTPAQRDTRGEIQSAIISGYGSGLSNQAFIYLPPQYFSPKYAHFRFPAVETLTGYPGSAQNLVDIMDYPSRALAMVRAHEAKPMIYVMLRSTAAPPRDTECTNIANGPQAETFLGHELISAVEHGLRVQPGHWGVIGDSTGGYCAAKLAMAEPSVYAGGVSLSGYYHALNGGTAGNLFGGSLQLQHENDMRWLLRHRPIPPASLYVTISKQETNKDEGYEETMRFLHEVKPPMSVTAAILKSGGHNFATWDRELPKAMRWLAEHIDSPTKPAHRHHHCHHDAAISADSAHTDPKSY</sequence>
<dbReference type="EMBL" id="RJJQ01000011">
    <property type="protein sequence ID" value="RNI21285.1"/>
    <property type="molecule type" value="Genomic_DNA"/>
</dbReference>
<dbReference type="Proteomes" id="UP000271678">
    <property type="component" value="Unassembled WGS sequence"/>
</dbReference>
<dbReference type="SUPFAM" id="SSF53474">
    <property type="entry name" value="alpha/beta-Hydrolases"/>
    <property type="match status" value="1"/>
</dbReference>
<dbReference type="InterPro" id="IPR000801">
    <property type="entry name" value="Esterase-like"/>
</dbReference>
<name>A0A3M9M7T8_9MICO</name>
<dbReference type="Pfam" id="PF00756">
    <property type="entry name" value="Esterase"/>
    <property type="match status" value="1"/>
</dbReference>
<keyword evidence="2" id="KW-0812">Transmembrane</keyword>
<feature type="transmembrane region" description="Helical" evidence="2">
    <location>
        <begin position="111"/>
        <end position="132"/>
    </location>
</feature>
<keyword evidence="2" id="KW-0472">Membrane</keyword>
<feature type="compositionally biased region" description="Polar residues" evidence="1">
    <location>
        <begin position="28"/>
        <end position="50"/>
    </location>
</feature>